<dbReference type="InterPro" id="IPR036291">
    <property type="entry name" value="NAD(P)-bd_dom_sf"/>
</dbReference>
<dbReference type="Pfam" id="PF01370">
    <property type="entry name" value="Epimerase"/>
    <property type="match status" value="1"/>
</dbReference>
<dbReference type="InterPro" id="IPR001509">
    <property type="entry name" value="Epimerase_deHydtase"/>
</dbReference>
<accession>A0A0B9ADS0</accession>
<sequence>MLDPVVAEALRKDGHRIVITGAGGWIGLALLDLLSAALGPDVLRQRVRAFGSSVRDLALADGSTLPQAALSSITDLPHAPTWVFHTAFLTKDRAVAMDERDYAAANRAITGQVLAALDAIGTTGLFVASSGAAAKVVAGSAQGALELYGQLKLEEEERFAAWAHERQATAAIVRIYALLGPRINMPEAYAIASFILDALAGRPVAVRSPRQVVRAYASLRELLSLVLAMMLRDEGVSRFDSGGEPMELGDIARLVASLVPGCGVDRAAIIAPDADIYHGDDASYDALLRSHGIARVPLIEGIRETMDWLGQSHTKTLAPGVPAPA</sequence>
<dbReference type="Gene3D" id="3.90.25.10">
    <property type="entry name" value="UDP-galactose 4-epimerase, domain 1"/>
    <property type="match status" value="1"/>
</dbReference>
<dbReference type="EMBL" id="JRVC01000003">
    <property type="protein sequence ID" value="KHS48785.1"/>
    <property type="molecule type" value="Genomic_DNA"/>
</dbReference>
<dbReference type="SUPFAM" id="SSF51735">
    <property type="entry name" value="NAD(P)-binding Rossmann-fold domains"/>
    <property type="match status" value="1"/>
</dbReference>
<reference evidence="2 3" key="1">
    <citation type="submission" date="2014-10" db="EMBL/GenBank/DDBJ databases">
        <title>Draft genome sequence of Novosphingobium subterraneum DSM 12447.</title>
        <authorList>
            <person name="Gan H.M."/>
            <person name="Gan H.Y."/>
            <person name="Savka M.A."/>
        </authorList>
    </citation>
    <scope>NUCLEOTIDE SEQUENCE [LARGE SCALE GENOMIC DNA]</scope>
    <source>
        <strain evidence="2 3">DSM 12447</strain>
    </source>
</reference>
<evidence type="ECO:0000313" key="3">
    <source>
        <dbReference type="Proteomes" id="UP000031338"/>
    </source>
</evidence>
<gene>
    <name evidence="2" type="ORF">NJ75_00868</name>
</gene>
<evidence type="ECO:0000313" key="2">
    <source>
        <dbReference type="EMBL" id="KHS48785.1"/>
    </source>
</evidence>
<organism evidence="2 3">
    <name type="scientific">Novosphingobium subterraneum</name>
    <dbReference type="NCBI Taxonomy" id="48936"/>
    <lineage>
        <taxon>Bacteria</taxon>
        <taxon>Pseudomonadati</taxon>
        <taxon>Pseudomonadota</taxon>
        <taxon>Alphaproteobacteria</taxon>
        <taxon>Sphingomonadales</taxon>
        <taxon>Sphingomonadaceae</taxon>
        <taxon>Novosphingobium</taxon>
    </lineage>
</organism>
<evidence type="ECO:0000259" key="1">
    <source>
        <dbReference type="Pfam" id="PF01370"/>
    </source>
</evidence>
<name>A0A0B9ADS0_9SPHN</name>
<keyword evidence="3" id="KW-1185">Reference proteome</keyword>
<dbReference type="AlphaFoldDB" id="A0A0B9ADS0"/>
<dbReference type="RefSeq" id="WP_039331763.1">
    <property type="nucleotide sequence ID" value="NZ_JRVC01000003.1"/>
</dbReference>
<comment type="caution">
    <text evidence="2">The sequence shown here is derived from an EMBL/GenBank/DDBJ whole genome shotgun (WGS) entry which is preliminary data.</text>
</comment>
<proteinExistence type="predicted"/>
<dbReference type="Gene3D" id="3.40.50.720">
    <property type="entry name" value="NAD(P)-binding Rossmann-like Domain"/>
    <property type="match status" value="1"/>
</dbReference>
<dbReference type="Proteomes" id="UP000031338">
    <property type="component" value="Unassembled WGS sequence"/>
</dbReference>
<dbReference type="PATRIC" id="fig|48936.3.peg.879"/>
<feature type="domain" description="NAD-dependent epimerase/dehydratase" evidence="1">
    <location>
        <begin position="17"/>
        <end position="233"/>
    </location>
</feature>
<protein>
    <submittedName>
        <fullName evidence="2">NAD dependent epimerase/dehydratase family protein</fullName>
    </submittedName>
</protein>
<dbReference type="STRING" id="48936.NJ75_00868"/>